<evidence type="ECO:0000256" key="3">
    <source>
        <dbReference type="ARBA" id="ARBA00023163"/>
    </source>
</evidence>
<dbReference type="Proteomes" id="UP000320591">
    <property type="component" value="Chromosome"/>
</dbReference>
<evidence type="ECO:0000256" key="2">
    <source>
        <dbReference type="ARBA" id="ARBA00023125"/>
    </source>
</evidence>
<evidence type="ECO:0000313" key="5">
    <source>
        <dbReference type="Proteomes" id="UP000320591"/>
    </source>
</evidence>
<accession>A0A5B8I999</accession>
<dbReference type="OrthoDB" id="6572202at2"/>
<evidence type="ECO:0000256" key="1">
    <source>
        <dbReference type="ARBA" id="ARBA00023015"/>
    </source>
</evidence>
<dbReference type="Gene3D" id="1.10.274.110">
    <property type="match status" value="2"/>
</dbReference>
<dbReference type="InterPro" id="IPR036410">
    <property type="entry name" value="HSP_DnaJ_Cys-rich_dom_sf"/>
</dbReference>
<dbReference type="STRING" id="568768.GCA_000406125_02544"/>
<dbReference type="AlphaFoldDB" id="A0A5B8I999"/>
<dbReference type="InterPro" id="IPR038500">
    <property type="entry name" value="Antitermination_sf"/>
</dbReference>
<keyword evidence="3" id="KW-0804">Transcription</keyword>
<keyword evidence="5" id="KW-1185">Reference proteome</keyword>
<reference evidence="4 5" key="1">
    <citation type="journal article" date="2019" name="Environ. Microbiol.">
        <title>The phytopathogenic nature of Dickeya aquatica 174/2 and the dynamic early evolution of Dickeya pathogenicity.</title>
        <authorList>
            <person name="Duprey A."/>
            <person name="Taib N."/>
            <person name="Leonard S."/>
            <person name="Garin T."/>
            <person name="Flandrois J.P."/>
            <person name="Nasser W."/>
            <person name="Brochier-Armanet C."/>
            <person name="Reverchon S."/>
        </authorList>
    </citation>
    <scope>NUCLEOTIDE SEQUENCE [LARGE SCALE GENOMIC DNA]</scope>
    <source>
        <strain evidence="4 5">NCPPB 569</strain>
    </source>
</reference>
<keyword evidence="2" id="KW-0238">DNA-binding</keyword>
<dbReference type="Pfam" id="PF03589">
    <property type="entry name" value="Antiterm"/>
    <property type="match status" value="2"/>
</dbReference>
<dbReference type="GO" id="GO:0003677">
    <property type="term" value="F:DNA binding"/>
    <property type="evidence" value="ECO:0007669"/>
    <property type="project" value="UniProtKB-KW"/>
</dbReference>
<evidence type="ECO:0000313" key="4">
    <source>
        <dbReference type="EMBL" id="QDX29537.1"/>
    </source>
</evidence>
<proteinExistence type="inferred from homology"/>
<gene>
    <name evidence="4" type="ORF">Dpoa569_0001312</name>
</gene>
<dbReference type="KEGG" id="dic:Dpoa569_0001312"/>
<dbReference type="GO" id="GO:0006355">
    <property type="term" value="P:regulation of DNA-templated transcription"/>
    <property type="evidence" value="ECO:0007669"/>
    <property type="project" value="InterPro"/>
</dbReference>
<dbReference type="EMBL" id="CP042220">
    <property type="protein sequence ID" value="QDX29537.1"/>
    <property type="molecule type" value="Genomic_DNA"/>
</dbReference>
<keyword evidence="1" id="KW-0805">Transcription regulation</keyword>
<dbReference type="SUPFAM" id="SSF57938">
    <property type="entry name" value="DnaJ/Hsp40 cysteine-rich domain"/>
    <property type="match status" value="1"/>
</dbReference>
<sequence>MGCISRAEEIQVNLESIPKFFSPKSPKLSDESPATASDRLGISDVMAAIGMSHQSSGIGMDLFLAKIGVSSPDKAIEGLIEIAKSLAGHCKPLSELDADSKLRALQLLATFAYHDYARSAASVKRCPDCDDGFIDVEVFSLKAAYGKRVIDAMPKIEMLDKPLACNVTHERREIVRVQCPTCKGRGLVSNSCRCRGRGIVIDERATAINGGIPVTKECERCHGTGYSRLPAESVRRALCAAGVEISQPTWSRHVKPMYERLVSACHQAESTAEINLRRVTS</sequence>
<protein>
    <submittedName>
        <fullName evidence="4">Antitermination protein</fullName>
    </submittedName>
</protein>
<dbReference type="HAMAP" id="MF_04158">
    <property type="entry name" value="Antitermination_lambda"/>
    <property type="match status" value="1"/>
</dbReference>
<dbReference type="InterPro" id="IPR003222">
    <property type="entry name" value="Antitermntn"/>
</dbReference>
<name>A0A5B8I999_9GAMM</name>
<organism evidence="4 5">
    <name type="scientific">Dickeya poaceiphila</name>
    <dbReference type="NCBI Taxonomy" id="568768"/>
    <lineage>
        <taxon>Bacteria</taxon>
        <taxon>Pseudomonadati</taxon>
        <taxon>Pseudomonadota</taxon>
        <taxon>Gammaproteobacteria</taxon>
        <taxon>Enterobacterales</taxon>
        <taxon>Pectobacteriaceae</taxon>
        <taxon>Dickeya</taxon>
    </lineage>
</organism>